<dbReference type="SUPFAM" id="SSF53649">
    <property type="entry name" value="Alkaline phosphatase-like"/>
    <property type="match status" value="1"/>
</dbReference>
<dbReference type="Gene3D" id="3.40.720.10">
    <property type="entry name" value="Alkaline Phosphatase, subunit A"/>
    <property type="match status" value="1"/>
</dbReference>
<keyword evidence="9" id="KW-1185">Reference proteome</keyword>
<organism evidence="8 9">
    <name type="scientific">Maribacter spongiicola</name>
    <dbReference type="NCBI Taxonomy" id="1206753"/>
    <lineage>
        <taxon>Bacteria</taxon>
        <taxon>Pseudomonadati</taxon>
        <taxon>Bacteroidota</taxon>
        <taxon>Flavobacteriia</taxon>
        <taxon>Flavobacteriales</taxon>
        <taxon>Flavobacteriaceae</taxon>
        <taxon>Maribacter</taxon>
    </lineage>
</organism>
<name>A0A4R7K8W5_9FLAO</name>
<dbReference type="EMBL" id="SOAY01000010">
    <property type="protein sequence ID" value="TDT47389.1"/>
    <property type="molecule type" value="Genomic_DNA"/>
</dbReference>
<evidence type="ECO:0000256" key="1">
    <source>
        <dbReference type="ARBA" id="ARBA00001913"/>
    </source>
</evidence>
<dbReference type="InterPro" id="IPR035874">
    <property type="entry name" value="IDS"/>
</dbReference>
<accession>A0A4R7K8W5</accession>
<evidence type="ECO:0000256" key="3">
    <source>
        <dbReference type="ARBA" id="ARBA00022723"/>
    </source>
</evidence>
<dbReference type="Pfam" id="PF00884">
    <property type="entry name" value="Sulfatase"/>
    <property type="match status" value="1"/>
</dbReference>
<dbReference type="InterPro" id="IPR017850">
    <property type="entry name" value="Alkaline_phosphatase_core_sf"/>
</dbReference>
<comment type="caution">
    <text evidence="8">The sequence shown here is derived from an EMBL/GenBank/DDBJ whole genome shotgun (WGS) entry which is preliminary data.</text>
</comment>
<keyword evidence="3" id="KW-0479">Metal-binding</keyword>
<evidence type="ECO:0000256" key="6">
    <source>
        <dbReference type="ARBA" id="ARBA00022837"/>
    </source>
</evidence>
<dbReference type="RefSeq" id="WP_133686773.1">
    <property type="nucleotide sequence ID" value="NZ_SOAY01000010.1"/>
</dbReference>
<dbReference type="AlphaFoldDB" id="A0A4R7K8W5"/>
<evidence type="ECO:0000256" key="5">
    <source>
        <dbReference type="ARBA" id="ARBA00022801"/>
    </source>
</evidence>
<keyword evidence="4" id="KW-0732">Signal</keyword>
<dbReference type="GO" id="GO:0046872">
    <property type="term" value="F:metal ion binding"/>
    <property type="evidence" value="ECO:0007669"/>
    <property type="project" value="UniProtKB-KW"/>
</dbReference>
<feature type="domain" description="Sulfatase N-terminal" evidence="7">
    <location>
        <begin position="43"/>
        <end position="383"/>
    </location>
</feature>
<dbReference type="PANTHER" id="PTHR45953">
    <property type="entry name" value="IDURONATE 2-SULFATASE"/>
    <property type="match status" value="1"/>
</dbReference>
<dbReference type="GO" id="GO:0005737">
    <property type="term" value="C:cytoplasm"/>
    <property type="evidence" value="ECO:0007669"/>
    <property type="project" value="TreeGrafter"/>
</dbReference>
<dbReference type="CDD" id="cd16030">
    <property type="entry name" value="iduronate-2-sulfatase"/>
    <property type="match status" value="1"/>
</dbReference>
<proteinExistence type="inferred from homology"/>
<dbReference type="Proteomes" id="UP000294749">
    <property type="component" value="Unassembled WGS sequence"/>
</dbReference>
<reference evidence="8 9" key="1">
    <citation type="submission" date="2019-03" db="EMBL/GenBank/DDBJ databases">
        <title>Genomic Encyclopedia of Archaeal and Bacterial Type Strains, Phase II (KMG-II): from individual species to whole genera.</title>
        <authorList>
            <person name="Goeker M."/>
        </authorList>
    </citation>
    <scope>NUCLEOTIDE SEQUENCE [LARGE SCALE GENOMIC DNA]</scope>
    <source>
        <strain evidence="8 9">DSM 25233</strain>
    </source>
</reference>
<dbReference type="PROSITE" id="PS51257">
    <property type="entry name" value="PROKAR_LIPOPROTEIN"/>
    <property type="match status" value="1"/>
</dbReference>
<sequence length="493" mass="55472">MNLRNNPSSLHAKIGYVLLCFLLGYSCKPVQKQETETKVKQKPNILFIAVDDLRPELNFYGAAHISSPNLDALAAESLVFDRAYCSVPTCGASRASILTGTRPTRYRFLTHDVKVDEEIPEAVTLPELFKANGYTTISNGKVLHHKNDRKKAWDEIWRPENTTTKYLTKENKSLIAVPNQRGNPFESSTANESEYLDGQIATKGIADLKKLKASGKPFFLAMGFMKPHLPFNAPQKYWDTYPIENIHLPESYQQPKTTPSKAFHGFGELRSYHGVPKKGPVTDAMAKKLIQGYYACVSFVDAQIGRVLQELETSGLAKNTIVVLWGDHGWNLGEHQLWCKHCTFETSLHSPLVIKVPGKTKGNHIANITEFIDVYPSLAELAGLEVPENQLEGESFVSLINNTPEKRQKNYAISKYKDAVTLIQGNYFYTEWTDHKGTAYSRMLFDHSTDPMELDNLAERATHQDIVKEMAKVLREKWGASFLVNTIVTTDAE</sequence>
<dbReference type="OrthoDB" id="9763552at2"/>
<gene>
    <name evidence="8" type="ORF">CLV90_1464</name>
</gene>
<evidence type="ECO:0000256" key="2">
    <source>
        <dbReference type="ARBA" id="ARBA00008779"/>
    </source>
</evidence>
<keyword evidence="5" id="KW-0378">Hydrolase</keyword>
<dbReference type="PANTHER" id="PTHR45953:SF1">
    <property type="entry name" value="IDURONATE 2-SULFATASE"/>
    <property type="match status" value="1"/>
</dbReference>
<protein>
    <submittedName>
        <fullName evidence="8">Arylsulfatase A-like enzyme</fullName>
    </submittedName>
</protein>
<evidence type="ECO:0000313" key="8">
    <source>
        <dbReference type="EMBL" id="TDT47389.1"/>
    </source>
</evidence>
<keyword evidence="6" id="KW-0106">Calcium</keyword>
<dbReference type="InterPro" id="IPR000917">
    <property type="entry name" value="Sulfatase_N"/>
</dbReference>
<evidence type="ECO:0000259" key="7">
    <source>
        <dbReference type="Pfam" id="PF00884"/>
    </source>
</evidence>
<comment type="cofactor">
    <cofactor evidence="1">
        <name>Ca(2+)</name>
        <dbReference type="ChEBI" id="CHEBI:29108"/>
    </cofactor>
</comment>
<dbReference type="GO" id="GO:0004423">
    <property type="term" value="F:iduronate-2-sulfatase activity"/>
    <property type="evidence" value="ECO:0007669"/>
    <property type="project" value="InterPro"/>
</dbReference>
<evidence type="ECO:0000256" key="4">
    <source>
        <dbReference type="ARBA" id="ARBA00022729"/>
    </source>
</evidence>
<comment type="similarity">
    <text evidence="2">Belongs to the sulfatase family.</text>
</comment>
<evidence type="ECO:0000313" key="9">
    <source>
        <dbReference type="Proteomes" id="UP000294749"/>
    </source>
</evidence>